<dbReference type="Proteomes" id="UP001642464">
    <property type="component" value="Unassembled WGS sequence"/>
</dbReference>
<dbReference type="EMBL" id="CAXAMM010026505">
    <property type="protein sequence ID" value="CAK9059085.1"/>
    <property type="molecule type" value="Genomic_DNA"/>
</dbReference>
<protein>
    <submittedName>
        <fullName evidence="1">Uncharacterized protein</fullName>
    </submittedName>
</protein>
<accession>A0ABP0N5L7</accession>
<evidence type="ECO:0000313" key="1">
    <source>
        <dbReference type="EMBL" id="CAK9059085.1"/>
    </source>
</evidence>
<sequence>MHETATVGDFSEAIVGRIGMKAGSKLALFAGGNLLKDFSKPLQQEVPEHSFEISYVFQQVCAL</sequence>
<keyword evidence="2" id="KW-1185">Reference proteome</keyword>
<proteinExistence type="predicted"/>
<feature type="non-terminal residue" evidence="1">
    <location>
        <position position="63"/>
    </location>
</feature>
<name>A0ABP0N5L7_9DINO</name>
<evidence type="ECO:0000313" key="2">
    <source>
        <dbReference type="Proteomes" id="UP001642464"/>
    </source>
</evidence>
<gene>
    <name evidence="1" type="ORF">SCF082_LOCUS31366</name>
</gene>
<reference evidence="1 2" key="1">
    <citation type="submission" date="2024-02" db="EMBL/GenBank/DDBJ databases">
        <authorList>
            <person name="Chen Y."/>
            <person name="Shah S."/>
            <person name="Dougan E. K."/>
            <person name="Thang M."/>
            <person name="Chan C."/>
        </authorList>
    </citation>
    <scope>NUCLEOTIDE SEQUENCE [LARGE SCALE GENOMIC DNA]</scope>
</reference>
<comment type="caution">
    <text evidence="1">The sequence shown here is derived from an EMBL/GenBank/DDBJ whole genome shotgun (WGS) entry which is preliminary data.</text>
</comment>
<organism evidence="1 2">
    <name type="scientific">Durusdinium trenchii</name>
    <dbReference type="NCBI Taxonomy" id="1381693"/>
    <lineage>
        <taxon>Eukaryota</taxon>
        <taxon>Sar</taxon>
        <taxon>Alveolata</taxon>
        <taxon>Dinophyceae</taxon>
        <taxon>Suessiales</taxon>
        <taxon>Symbiodiniaceae</taxon>
        <taxon>Durusdinium</taxon>
    </lineage>
</organism>